<dbReference type="CDD" id="cd15873">
    <property type="entry name" value="R-SNARE_STXBP5_6"/>
    <property type="match status" value="1"/>
</dbReference>
<keyword evidence="8" id="KW-0677">Repeat</keyword>
<evidence type="ECO:0000256" key="1">
    <source>
        <dbReference type="ARBA" id="ARBA00004202"/>
    </source>
</evidence>
<evidence type="ECO:0000256" key="9">
    <source>
        <dbReference type="PROSITE-ProRule" id="PRU00221"/>
    </source>
</evidence>
<dbReference type="GO" id="GO:0031201">
    <property type="term" value="C:SNARE complex"/>
    <property type="evidence" value="ECO:0007669"/>
    <property type="project" value="TreeGrafter"/>
</dbReference>
<gene>
    <name evidence="12" type="primary">Stxbp5l</name>
</gene>
<reference evidence="12" key="1">
    <citation type="submission" date="2020-04" db="EMBL/GenBank/DDBJ databases">
        <authorList>
            <person name="Neveu A P."/>
        </authorList>
    </citation>
    <scope>NUCLEOTIDE SEQUENCE</scope>
    <source>
        <tissue evidence="12">Whole embryo</tissue>
    </source>
</reference>
<dbReference type="InterPro" id="IPR015943">
    <property type="entry name" value="WD40/YVTN_repeat-like_dom_sf"/>
</dbReference>
<dbReference type="InterPro" id="IPR036322">
    <property type="entry name" value="WD40_repeat_dom_sf"/>
</dbReference>
<accession>A0A6F9DTC4</accession>
<dbReference type="InterPro" id="IPR001680">
    <property type="entry name" value="WD40_rpt"/>
</dbReference>
<dbReference type="GO" id="GO:0006887">
    <property type="term" value="P:exocytosis"/>
    <property type="evidence" value="ECO:0007669"/>
    <property type="project" value="UniProtKB-KW"/>
</dbReference>
<dbReference type="GO" id="GO:0045159">
    <property type="term" value="F:myosin II binding"/>
    <property type="evidence" value="ECO:0007669"/>
    <property type="project" value="TreeGrafter"/>
</dbReference>
<dbReference type="PROSITE" id="PS50082">
    <property type="entry name" value="WD_REPEATS_2"/>
    <property type="match status" value="1"/>
</dbReference>
<evidence type="ECO:0000256" key="5">
    <source>
        <dbReference type="ARBA" id="ARBA00022483"/>
    </source>
</evidence>
<dbReference type="SUPFAM" id="SSF50978">
    <property type="entry name" value="WD40 repeat-like"/>
    <property type="match status" value="2"/>
</dbReference>
<sequence length="1039" mass="116741">MKKVTLKRVLDVLTPTSSPASAQKIALDATNGHNRHLDPSHFGKYKIARNGFPYKPTCLDYDPVQSLLAIGTFEGSIRILGKLGVEMHLTHELQVPVIQLVFLVNEGALLSVCADDSIHLWNLRQKQPAILHSLKFNKERLTHCYIPYQSKWIYVGTEKGNIYMCEVENFALSRYCLSWNKAIDLCQRSHPGYVVSIAENPVDESKMAVAYSTGLLVVWDIKNSVTERRYNADYGVTSISWHSDGKEFLSSHINGTICIWNLRQTTKPRQVLLPHGNPEVFDESKKMNKIDKAVWASNQEQNHLIVFSGGLKEVQEQPFVPSITIMQGKSVTVLEMDFPVMDFQCLCQTPWKSDFQQPFAVAILLEQEMVVVDLKTLGFPCLETPYGMDIHDSPVTCLKMYFDDGARMMPKLNEVALLRGSHSKAKMWPLNGGEDNNTDSKAESNVIVTGHVDGSIRFWEAKLGYMFSIYKLRTLKLFEKCLANHENCFAIENIDVHVEKQILIASNCASVMVYSLCMHHSDHIIECLNMCDMEQIGCENLIGKTKGNNTSQNEHQESDLEEMNGVFEELPQSFDSIEDIFPQRLKSSQPQQNPGFQAKLLCFFKHQKEQSANCQQIVFAIHASNDLLSIARSTCIFVVNYLTKVCLAKISLSDFGSVSEVKEPTSPMQTEISSSFSKEDQIFQISGASGSHVTNTSDLNTNFEGVTFATFSPPVSATVCLWIGTNAGWLSEYIIQSQKKTNSIHLNNGLRFQLYEAIVYCGFLTSTWIVLPRCADVQDFIAANSSVDVDQNTSTNSAEYIVACSKQQIKLLKLSTNTCMQSYSVEEMHGTEILVCYLETTSNGSFVSFITNQGILIILSLPTFSLLLVSSPLFQARLPSVQVCFEKFAKCAFVSSPSEIERIVLSTDIYESIQENTCQLFMPRNPPEREQVGILKSIFGKSYATLDRDELFGSEAGESASKGIATKYTSMNSNLQYTNVGTSEFVKDLQQLRKNVSERGQKLGDLEERTQQMQMSASKFSSNAHNVMLKFKNKKWYQL</sequence>
<dbReference type="PANTHER" id="PTHR10241">
    <property type="entry name" value="LETHAL 2 GIANT LARVAE PROTEIN"/>
    <property type="match status" value="1"/>
</dbReference>
<keyword evidence="7 9" id="KW-0853">WD repeat</keyword>
<keyword evidence="5" id="KW-0268">Exocytosis</keyword>
<dbReference type="GO" id="GO:0005096">
    <property type="term" value="F:GTPase activator activity"/>
    <property type="evidence" value="ECO:0007669"/>
    <property type="project" value="TreeGrafter"/>
</dbReference>
<dbReference type="Pfam" id="PF00400">
    <property type="entry name" value="WD40"/>
    <property type="match status" value="1"/>
</dbReference>
<dbReference type="PRINTS" id="PR00962">
    <property type="entry name" value="LETHAL2GIANT"/>
</dbReference>
<dbReference type="AlphaFoldDB" id="A0A6F9DTC4"/>
<evidence type="ECO:0000313" key="12">
    <source>
        <dbReference type="EMBL" id="CAB3266682.1"/>
    </source>
</evidence>
<dbReference type="SUPFAM" id="SSF58038">
    <property type="entry name" value="SNARE fusion complex"/>
    <property type="match status" value="1"/>
</dbReference>
<feature type="repeat" description="WD" evidence="9">
    <location>
        <begin position="236"/>
        <end position="270"/>
    </location>
</feature>
<evidence type="ECO:0000256" key="2">
    <source>
        <dbReference type="ARBA" id="ARBA00004496"/>
    </source>
</evidence>
<name>A0A6F9DTC4_9ASCI</name>
<dbReference type="GO" id="GO:0005886">
    <property type="term" value="C:plasma membrane"/>
    <property type="evidence" value="ECO:0007669"/>
    <property type="project" value="UniProtKB-SubCell"/>
</dbReference>
<dbReference type="InterPro" id="IPR000664">
    <property type="entry name" value="Lethal2_giant"/>
</dbReference>
<evidence type="ECO:0000256" key="8">
    <source>
        <dbReference type="ARBA" id="ARBA00022737"/>
    </source>
</evidence>
<evidence type="ECO:0000256" key="3">
    <source>
        <dbReference type="ARBA" id="ARBA00008070"/>
    </source>
</evidence>
<evidence type="ECO:0000256" key="4">
    <source>
        <dbReference type="ARBA" id="ARBA00022475"/>
    </source>
</evidence>
<dbReference type="PANTHER" id="PTHR10241:SF25">
    <property type="entry name" value="TOMOSYN, ISOFORM C"/>
    <property type="match status" value="1"/>
</dbReference>
<dbReference type="Gene3D" id="2.130.10.10">
    <property type="entry name" value="YVTN repeat-like/Quinoprotein amine dehydrogenase"/>
    <property type="match status" value="2"/>
</dbReference>
<dbReference type="SMART" id="SM00320">
    <property type="entry name" value="WD40"/>
    <property type="match status" value="5"/>
</dbReference>
<evidence type="ECO:0000256" key="6">
    <source>
        <dbReference type="ARBA" id="ARBA00022490"/>
    </source>
</evidence>
<dbReference type="Gene3D" id="1.20.5.110">
    <property type="match status" value="1"/>
</dbReference>
<evidence type="ECO:0000259" key="11">
    <source>
        <dbReference type="PROSITE" id="PS50892"/>
    </source>
</evidence>
<organism evidence="12">
    <name type="scientific">Phallusia mammillata</name>
    <dbReference type="NCBI Taxonomy" id="59560"/>
    <lineage>
        <taxon>Eukaryota</taxon>
        <taxon>Metazoa</taxon>
        <taxon>Chordata</taxon>
        <taxon>Tunicata</taxon>
        <taxon>Ascidiacea</taxon>
        <taxon>Phlebobranchia</taxon>
        <taxon>Ascidiidae</taxon>
        <taxon>Phallusia</taxon>
    </lineage>
</organism>
<dbReference type="InterPro" id="IPR042855">
    <property type="entry name" value="V_SNARE_CC"/>
</dbReference>
<comment type="subcellular location">
    <subcellularLocation>
        <location evidence="1">Cell membrane</location>
        <topology evidence="1">Peripheral membrane protein</topology>
    </subcellularLocation>
    <subcellularLocation>
        <location evidence="2">Cytoplasm</location>
    </subcellularLocation>
</comment>
<feature type="domain" description="V-SNARE coiled-coil homology" evidence="11">
    <location>
        <begin position="974"/>
        <end position="1034"/>
    </location>
</feature>
<evidence type="ECO:0000256" key="10">
    <source>
        <dbReference type="PROSITE-ProRule" id="PRU00290"/>
    </source>
</evidence>
<evidence type="ECO:0000256" key="7">
    <source>
        <dbReference type="ARBA" id="ARBA00022574"/>
    </source>
</evidence>
<dbReference type="GO" id="GO:0006893">
    <property type="term" value="P:Golgi to plasma membrane transport"/>
    <property type="evidence" value="ECO:0007669"/>
    <property type="project" value="TreeGrafter"/>
</dbReference>
<dbReference type="Pfam" id="PF08366">
    <property type="entry name" value="LLGL"/>
    <property type="match status" value="1"/>
</dbReference>
<proteinExistence type="evidence at transcript level"/>
<dbReference type="GO" id="GO:0019905">
    <property type="term" value="F:syntaxin binding"/>
    <property type="evidence" value="ECO:0007669"/>
    <property type="project" value="TreeGrafter"/>
</dbReference>
<dbReference type="InterPro" id="IPR013577">
    <property type="entry name" value="LLGL2"/>
</dbReference>
<dbReference type="PROSITE" id="PS50892">
    <property type="entry name" value="V_SNARE"/>
    <property type="match status" value="1"/>
</dbReference>
<keyword evidence="6" id="KW-0963">Cytoplasm</keyword>
<comment type="similarity">
    <text evidence="3">Belongs to the WD repeat L(2)GL family.</text>
</comment>
<keyword evidence="4" id="KW-0472">Membrane</keyword>
<keyword evidence="10" id="KW-0175">Coiled coil</keyword>
<protein>
    <submittedName>
        <fullName evidence="12">Syntaxin-binding protein 5-like</fullName>
    </submittedName>
</protein>
<dbReference type="EMBL" id="LR790820">
    <property type="protein sequence ID" value="CAB3266682.1"/>
    <property type="molecule type" value="mRNA"/>
</dbReference>
<keyword evidence="4" id="KW-1003">Cell membrane</keyword>